<dbReference type="GO" id="GO:0005777">
    <property type="term" value="C:peroxisome"/>
    <property type="evidence" value="ECO:0007669"/>
    <property type="project" value="TreeGrafter"/>
</dbReference>
<protein>
    <recommendedName>
        <fullName evidence="3">2,4-dienoyl-CoA reductase [(3E)-enoyl-CoA-producing]</fullName>
        <ecNumber evidence="3">1.3.1.124</ecNumber>
    </recommendedName>
</protein>
<dbReference type="InterPro" id="IPR002347">
    <property type="entry name" value="SDR_fam"/>
</dbReference>
<gene>
    <name evidence="6" type="ORF">PCON_14168</name>
</gene>
<evidence type="ECO:0000256" key="5">
    <source>
        <dbReference type="ARBA" id="ARBA00048340"/>
    </source>
</evidence>
<dbReference type="EC" id="1.3.1.124" evidence="3"/>
<comment type="catalytic activity">
    <reaction evidence="4">
        <text>a (2E,4E)-dienoyl-CoA + NADPH + H(+) = a 4,5-saturated-(3E)-enoyl-CoA + NADP(+)</text>
        <dbReference type="Rhea" id="RHEA:45912"/>
        <dbReference type="ChEBI" id="CHEBI:15378"/>
        <dbReference type="ChEBI" id="CHEBI:57783"/>
        <dbReference type="ChEBI" id="CHEBI:58349"/>
        <dbReference type="ChEBI" id="CHEBI:85101"/>
        <dbReference type="ChEBI" id="CHEBI:85493"/>
        <dbReference type="EC" id="1.3.1.124"/>
    </reaction>
</comment>
<dbReference type="PANTHER" id="PTHR43296">
    <property type="entry name" value="PEROXISOMAL 2,4-DIENOYL-COA REDUCTASE"/>
    <property type="match status" value="1"/>
</dbReference>
<dbReference type="OMA" id="WAPNIFA"/>
<dbReference type="Pfam" id="PF00106">
    <property type="entry name" value="adh_short"/>
    <property type="match status" value="1"/>
</dbReference>
<dbReference type="eggNOG" id="KOG0725">
    <property type="taxonomic scope" value="Eukaryota"/>
</dbReference>
<dbReference type="InterPro" id="IPR045017">
    <property type="entry name" value="DECR2-like"/>
</dbReference>
<dbReference type="SUPFAM" id="SSF51735">
    <property type="entry name" value="NAD(P)-binding Rossmann-fold domains"/>
    <property type="match status" value="1"/>
</dbReference>
<reference evidence="6 7" key="1">
    <citation type="journal article" date="2013" name="PLoS Genet.">
        <title>The genome and development-dependent transcriptomes of Pyronema confluens: a window into fungal evolution.</title>
        <authorList>
            <person name="Traeger S."/>
            <person name="Altegoer F."/>
            <person name="Freitag M."/>
            <person name="Gabaldon T."/>
            <person name="Kempken F."/>
            <person name="Kumar A."/>
            <person name="Marcet-Houben M."/>
            <person name="Poggeler S."/>
            <person name="Stajich J.E."/>
            <person name="Nowrousian M."/>
        </authorList>
    </citation>
    <scope>NUCLEOTIDE SEQUENCE [LARGE SCALE GENOMIC DNA]</scope>
    <source>
        <strain evidence="7">CBS 100304</strain>
        <tissue evidence="6">Vegetative mycelium</tissue>
    </source>
</reference>
<dbReference type="Gene3D" id="3.40.50.720">
    <property type="entry name" value="NAD(P)-binding Rossmann-like Domain"/>
    <property type="match status" value="1"/>
</dbReference>
<dbReference type="PANTHER" id="PTHR43296:SF2">
    <property type="entry name" value="PEROXISOMAL 2,4-DIENOYL-COA REDUCTASE [(3E)-ENOYL-COA-PRODUCING]"/>
    <property type="match status" value="1"/>
</dbReference>
<name>U4LG19_PYROM</name>
<dbReference type="EMBL" id="HF936028">
    <property type="protein sequence ID" value="CCX14574.1"/>
    <property type="molecule type" value="Genomic_DNA"/>
</dbReference>
<dbReference type="InterPro" id="IPR036291">
    <property type="entry name" value="NAD(P)-bd_dom_sf"/>
</dbReference>
<evidence type="ECO:0000313" key="7">
    <source>
        <dbReference type="Proteomes" id="UP000018144"/>
    </source>
</evidence>
<dbReference type="AlphaFoldDB" id="U4LG19"/>
<evidence type="ECO:0000256" key="2">
    <source>
        <dbReference type="ARBA" id="ARBA00023002"/>
    </source>
</evidence>
<sequence length="102" mass="10759">MPFTKTHSPSWAPNIFANKVVLCTGGAGTICSVQVAALVKLGCNAVITGRRLEVTEKVAAELQGLRPGAKVIGISADVRDYKAMEAAVERTVKELGGLDFLM</sequence>
<evidence type="ECO:0000256" key="4">
    <source>
        <dbReference type="ARBA" id="ARBA00048009"/>
    </source>
</evidence>
<accession>U4LG19</accession>
<organism evidence="6 7">
    <name type="scientific">Pyronema omphalodes (strain CBS 100304)</name>
    <name type="common">Pyronema confluens</name>
    <dbReference type="NCBI Taxonomy" id="1076935"/>
    <lineage>
        <taxon>Eukaryota</taxon>
        <taxon>Fungi</taxon>
        <taxon>Dikarya</taxon>
        <taxon>Ascomycota</taxon>
        <taxon>Pezizomycotina</taxon>
        <taxon>Pezizomycetes</taxon>
        <taxon>Pezizales</taxon>
        <taxon>Pyronemataceae</taxon>
        <taxon>Pyronema</taxon>
    </lineage>
</organism>
<dbReference type="OrthoDB" id="2136131at2759"/>
<evidence type="ECO:0000313" key="6">
    <source>
        <dbReference type="EMBL" id="CCX14574.1"/>
    </source>
</evidence>
<keyword evidence="1" id="KW-0521">NADP</keyword>
<keyword evidence="7" id="KW-1185">Reference proteome</keyword>
<keyword evidence="2" id="KW-0560">Oxidoreductase</keyword>
<evidence type="ECO:0000256" key="1">
    <source>
        <dbReference type="ARBA" id="ARBA00022857"/>
    </source>
</evidence>
<proteinExistence type="predicted"/>
<evidence type="ECO:0000256" key="3">
    <source>
        <dbReference type="ARBA" id="ARBA00026117"/>
    </source>
</evidence>
<dbReference type="STRING" id="1076935.U4LG19"/>
<dbReference type="GO" id="GO:0008670">
    <property type="term" value="F:2,4-dienoyl-CoA reductase (NADPH) activity"/>
    <property type="evidence" value="ECO:0007669"/>
    <property type="project" value="InterPro"/>
</dbReference>
<dbReference type="Proteomes" id="UP000018144">
    <property type="component" value="Unassembled WGS sequence"/>
</dbReference>
<comment type="catalytic activity">
    <reaction evidence="5">
        <text>a (2E,4Z)-dienoyl-CoA + NADPH + H(+) = a 4,5-saturated-(3E)-enoyl-CoA + NADP(+)</text>
        <dbReference type="Rhea" id="RHEA:61892"/>
        <dbReference type="ChEBI" id="CHEBI:15378"/>
        <dbReference type="ChEBI" id="CHEBI:57783"/>
        <dbReference type="ChEBI" id="CHEBI:58349"/>
        <dbReference type="ChEBI" id="CHEBI:85099"/>
        <dbReference type="ChEBI" id="CHEBI:85493"/>
        <dbReference type="EC" id="1.3.1.124"/>
    </reaction>
</comment>
<dbReference type="GO" id="GO:0009062">
    <property type="term" value="P:fatty acid catabolic process"/>
    <property type="evidence" value="ECO:0007669"/>
    <property type="project" value="InterPro"/>
</dbReference>